<protein>
    <submittedName>
        <fullName evidence="2">Uncharacterized protein</fullName>
    </submittedName>
</protein>
<name>A0A5B7EEG8_PORTR</name>
<keyword evidence="1" id="KW-0812">Transmembrane</keyword>
<dbReference type="AlphaFoldDB" id="A0A5B7EEG8"/>
<gene>
    <name evidence="2" type="ORF">E2C01_024351</name>
</gene>
<evidence type="ECO:0000313" key="2">
    <source>
        <dbReference type="EMBL" id="MPC31074.1"/>
    </source>
</evidence>
<sequence>MVGWWWWWWATGAALLSGGLSVRPPLSDGRYLPAYDRGVTASLSRKRVPGTDVAAISLSHGKT</sequence>
<reference evidence="2 3" key="1">
    <citation type="submission" date="2019-05" db="EMBL/GenBank/DDBJ databases">
        <title>Another draft genome of Portunus trituberculatus and its Hox gene families provides insights of decapod evolution.</title>
        <authorList>
            <person name="Jeong J.-H."/>
            <person name="Song I."/>
            <person name="Kim S."/>
            <person name="Choi T."/>
            <person name="Kim D."/>
            <person name="Ryu S."/>
            <person name="Kim W."/>
        </authorList>
    </citation>
    <scope>NUCLEOTIDE SEQUENCE [LARGE SCALE GENOMIC DNA]</scope>
    <source>
        <tissue evidence="2">Muscle</tissue>
    </source>
</reference>
<organism evidence="2 3">
    <name type="scientific">Portunus trituberculatus</name>
    <name type="common">Swimming crab</name>
    <name type="synonym">Neptunus trituberculatus</name>
    <dbReference type="NCBI Taxonomy" id="210409"/>
    <lineage>
        <taxon>Eukaryota</taxon>
        <taxon>Metazoa</taxon>
        <taxon>Ecdysozoa</taxon>
        <taxon>Arthropoda</taxon>
        <taxon>Crustacea</taxon>
        <taxon>Multicrustacea</taxon>
        <taxon>Malacostraca</taxon>
        <taxon>Eumalacostraca</taxon>
        <taxon>Eucarida</taxon>
        <taxon>Decapoda</taxon>
        <taxon>Pleocyemata</taxon>
        <taxon>Brachyura</taxon>
        <taxon>Eubrachyura</taxon>
        <taxon>Portunoidea</taxon>
        <taxon>Portunidae</taxon>
        <taxon>Portuninae</taxon>
        <taxon>Portunus</taxon>
    </lineage>
</organism>
<keyword evidence="1" id="KW-0472">Membrane</keyword>
<dbReference type="Proteomes" id="UP000324222">
    <property type="component" value="Unassembled WGS sequence"/>
</dbReference>
<proteinExistence type="predicted"/>
<feature type="transmembrane region" description="Helical" evidence="1">
    <location>
        <begin position="6"/>
        <end position="22"/>
    </location>
</feature>
<keyword evidence="3" id="KW-1185">Reference proteome</keyword>
<evidence type="ECO:0000313" key="3">
    <source>
        <dbReference type="Proteomes" id="UP000324222"/>
    </source>
</evidence>
<dbReference type="EMBL" id="VSRR010002364">
    <property type="protein sequence ID" value="MPC31074.1"/>
    <property type="molecule type" value="Genomic_DNA"/>
</dbReference>
<accession>A0A5B7EEG8</accession>
<comment type="caution">
    <text evidence="2">The sequence shown here is derived from an EMBL/GenBank/DDBJ whole genome shotgun (WGS) entry which is preliminary data.</text>
</comment>
<keyword evidence="1" id="KW-1133">Transmembrane helix</keyword>
<evidence type="ECO:0000256" key="1">
    <source>
        <dbReference type="SAM" id="Phobius"/>
    </source>
</evidence>